<dbReference type="Pfam" id="PF16868">
    <property type="entry name" value="NMT1_3"/>
    <property type="match status" value="1"/>
</dbReference>
<organism evidence="2 3">
    <name type="scientific">Halomonas alkaliantarctica</name>
    <dbReference type="NCBI Taxonomy" id="232346"/>
    <lineage>
        <taxon>Bacteria</taxon>
        <taxon>Pseudomonadati</taxon>
        <taxon>Pseudomonadota</taxon>
        <taxon>Gammaproteobacteria</taxon>
        <taxon>Oceanospirillales</taxon>
        <taxon>Halomonadaceae</taxon>
        <taxon>Halomonas</taxon>
    </lineage>
</organism>
<accession>A0ABY8LRC5</accession>
<dbReference type="PANTHER" id="PTHR42941">
    <property type="entry name" value="SLL1037 PROTEIN"/>
    <property type="match status" value="1"/>
</dbReference>
<dbReference type="SUPFAM" id="SSF53850">
    <property type="entry name" value="Periplasmic binding protein-like II"/>
    <property type="match status" value="1"/>
</dbReference>
<protein>
    <submittedName>
        <fullName evidence="2">TAXI family TRAP transporter solute-binding subunit</fullName>
    </submittedName>
</protein>
<evidence type="ECO:0000313" key="2">
    <source>
        <dbReference type="EMBL" id="WGI26985.1"/>
    </source>
</evidence>
<proteinExistence type="predicted"/>
<keyword evidence="1" id="KW-0732">Signal</keyword>
<sequence>MKYFALTAVLLSTSFAVDVEAQNLTLATGSSGGTYYPVGVALSTLVSEQLADQSVRMSPITTGGSAENIELIARDEAQVAIMFGIYGRDGYRGIGLREGRPPVEGLRSIMSLWPDYDQFVIHKDYAKTGTLSDMAELGGAFSIGPRNSGTEGTTRLLLEAVDIDPENAFSVTNMQYNAAAEAFQNGRIAGMSAAGGIPTPAVSQIFSTSAKDTVILEVTDDQVEQISEATDGLFARVEIPAGTYPNQNKAIQTIMQPNFLAVHADVPEEVVYAMTKSIFENLDVLHAASSAAKVISLDTALDGLPVPLHPGSERFYAEQGITIPDRLQN</sequence>
<dbReference type="CDD" id="cd13520">
    <property type="entry name" value="PBP2_TAXI_TRAP"/>
    <property type="match status" value="1"/>
</dbReference>
<evidence type="ECO:0000313" key="3">
    <source>
        <dbReference type="Proteomes" id="UP001179830"/>
    </source>
</evidence>
<keyword evidence="3" id="KW-1185">Reference proteome</keyword>
<dbReference type="EMBL" id="CP122961">
    <property type="protein sequence ID" value="WGI26985.1"/>
    <property type="molecule type" value="Genomic_DNA"/>
</dbReference>
<gene>
    <name evidence="2" type="ORF">QEN58_07960</name>
</gene>
<dbReference type="RefSeq" id="WP_280106570.1">
    <property type="nucleotide sequence ID" value="NZ_CP122961.1"/>
</dbReference>
<dbReference type="Gene3D" id="3.40.190.10">
    <property type="entry name" value="Periplasmic binding protein-like II"/>
    <property type="match status" value="2"/>
</dbReference>
<reference evidence="2" key="1">
    <citation type="submission" date="2023-04" db="EMBL/GenBank/DDBJ databases">
        <title>Complete genome sequence of Halomonas alkaliantarctica MSP3 isolated from marine sediment, Jeju Island.</title>
        <authorList>
            <person name="Park S.-J."/>
        </authorList>
    </citation>
    <scope>NUCLEOTIDE SEQUENCE</scope>
    <source>
        <strain evidence="2">MSP3</strain>
    </source>
</reference>
<feature type="chain" id="PRO_5046290226" evidence="1">
    <location>
        <begin position="22"/>
        <end position="329"/>
    </location>
</feature>
<dbReference type="NCBIfam" id="TIGR02122">
    <property type="entry name" value="TRAP_TAXI"/>
    <property type="match status" value="1"/>
</dbReference>
<name>A0ABY8LRC5_9GAMM</name>
<evidence type="ECO:0000256" key="1">
    <source>
        <dbReference type="SAM" id="SignalP"/>
    </source>
</evidence>
<dbReference type="PANTHER" id="PTHR42941:SF1">
    <property type="entry name" value="SLL1037 PROTEIN"/>
    <property type="match status" value="1"/>
</dbReference>
<dbReference type="InterPro" id="IPR011852">
    <property type="entry name" value="TRAP_TAXI"/>
</dbReference>
<feature type="signal peptide" evidence="1">
    <location>
        <begin position="1"/>
        <end position="21"/>
    </location>
</feature>
<dbReference type="Proteomes" id="UP001179830">
    <property type="component" value="Chromosome"/>
</dbReference>